<dbReference type="KEGG" id="mlr:MELLADRAFT_70457"/>
<protein>
    <recommendedName>
        <fullName evidence="13">Mitochondrial carrier protein</fullName>
    </recommendedName>
</protein>
<dbReference type="InterPro" id="IPR050567">
    <property type="entry name" value="Mitochondrial_Carrier"/>
</dbReference>
<comment type="subcellular location">
    <subcellularLocation>
        <location evidence="1">Mitochondrion membrane</location>
        <topology evidence="1">Multi-pass membrane protein</topology>
    </subcellularLocation>
</comment>
<evidence type="ECO:0000256" key="2">
    <source>
        <dbReference type="ARBA" id="ARBA00006375"/>
    </source>
</evidence>
<dbReference type="Proteomes" id="UP000001072">
    <property type="component" value="Unassembled WGS sequence"/>
</dbReference>
<feature type="repeat" description="Solcar" evidence="9">
    <location>
        <begin position="227"/>
        <end position="315"/>
    </location>
</feature>
<dbReference type="PROSITE" id="PS50920">
    <property type="entry name" value="SOLCAR"/>
    <property type="match status" value="3"/>
</dbReference>
<evidence type="ECO:0000256" key="10">
    <source>
        <dbReference type="RuleBase" id="RU000488"/>
    </source>
</evidence>
<dbReference type="InterPro" id="IPR018108">
    <property type="entry name" value="MCP_transmembrane"/>
</dbReference>
<dbReference type="InterPro" id="IPR023395">
    <property type="entry name" value="MCP_dom_sf"/>
</dbReference>
<dbReference type="eggNOG" id="KOG0758">
    <property type="taxonomic scope" value="Eukaryota"/>
</dbReference>
<evidence type="ECO:0000256" key="4">
    <source>
        <dbReference type="ARBA" id="ARBA00022692"/>
    </source>
</evidence>
<dbReference type="Pfam" id="PF00153">
    <property type="entry name" value="Mito_carr"/>
    <property type="match status" value="3"/>
</dbReference>
<evidence type="ECO:0000256" key="6">
    <source>
        <dbReference type="ARBA" id="ARBA00022989"/>
    </source>
</evidence>
<keyword evidence="5" id="KW-0677">Repeat</keyword>
<name>F4R3Y2_MELLP</name>
<organism evidence="12">
    <name type="scientific">Melampsora larici-populina (strain 98AG31 / pathotype 3-4-7)</name>
    <name type="common">Poplar leaf rust fungus</name>
    <dbReference type="NCBI Taxonomy" id="747676"/>
    <lineage>
        <taxon>Eukaryota</taxon>
        <taxon>Fungi</taxon>
        <taxon>Dikarya</taxon>
        <taxon>Basidiomycota</taxon>
        <taxon>Pucciniomycotina</taxon>
        <taxon>Pucciniomycetes</taxon>
        <taxon>Pucciniales</taxon>
        <taxon>Melampsoraceae</taxon>
        <taxon>Melampsora</taxon>
    </lineage>
</organism>
<evidence type="ECO:0000313" key="11">
    <source>
        <dbReference type="EMBL" id="EGG12701.1"/>
    </source>
</evidence>
<dbReference type="GO" id="GO:0022857">
    <property type="term" value="F:transmembrane transporter activity"/>
    <property type="evidence" value="ECO:0007669"/>
    <property type="project" value="TreeGrafter"/>
</dbReference>
<dbReference type="PANTHER" id="PTHR45624">
    <property type="entry name" value="MITOCHONDRIAL BASIC AMINO ACIDS TRANSPORTER-RELATED"/>
    <property type="match status" value="1"/>
</dbReference>
<dbReference type="RefSeq" id="XP_007403639.1">
    <property type="nucleotide sequence ID" value="XM_007403577.1"/>
</dbReference>
<keyword evidence="12" id="KW-1185">Reference proteome</keyword>
<gene>
    <name evidence="11" type="ORF">MELLADRAFT_70457</name>
</gene>
<keyword evidence="7" id="KW-0496">Mitochondrion</keyword>
<dbReference type="PANTHER" id="PTHR45624:SF9">
    <property type="entry name" value="CARRIER PROTEIN, PUTATIVE (AFU_ORTHOLOGUE AFUA_4G06390)-RELATED"/>
    <property type="match status" value="1"/>
</dbReference>
<dbReference type="VEuPathDB" id="FungiDB:MELLADRAFT_70457"/>
<comment type="similarity">
    <text evidence="2 10">Belongs to the mitochondrial carrier (TC 2.A.29) family.</text>
</comment>
<evidence type="ECO:0000256" key="5">
    <source>
        <dbReference type="ARBA" id="ARBA00022737"/>
    </source>
</evidence>
<keyword evidence="6" id="KW-1133">Transmembrane helix</keyword>
<dbReference type="InParanoid" id="F4R3Y2"/>
<dbReference type="Gene3D" id="1.50.40.10">
    <property type="entry name" value="Mitochondrial carrier domain"/>
    <property type="match status" value="1"/>
</dbReference>
<proteinExistence type="inferred from homology"/>
<evidence type="ECO:0000256" key="3">
    <source>
        <dbReference type="ARBA" id="ARBA00022448"/>
    </source>
</evidence>
<evidence type="ECO:0008006" key="13">
    <source>
        <dbReference type="Google" id="ProtNLM"/>
    </source>
</evidence>
<keyword evidence="4 9" id="KW-0812">Transmembrane</keyword>
<feature type="repeat" description="Solcar" evidence="9">
    <location>
        <begin position="114"/>
        <end position="207"/>
    </location>
</feature>
<evidence type="ECO:0000256" key="1">
    <source>
        <dbReference type="ARBA" id="ARBA00004225"/>
    </source>
</evidence>
<keyword evidence="3 10" id="KW-0813">Transport</keyword>
<accession>F4R3Y2</accession>
<dbReference type="AlphaFoldDB" id="F4R3Y2"/>
<dbReference type="HOGENOM" id="CLU_015166_4_0_1"/>
<dbReference type="GeneID" id="18931531"/>
<feature type="repeat" description="Solcar" evidence="9">
    <location>
        <begin position="18"/>
        <end position="100"/>
    </location>
</feature>
<dbReference type="PRINTS" id="PR00926">
    <property type="entry name" value="MITOCARRIER"/>
</dbReference>
<sequence length="326" mass="36174">MESNSIGSVYGHRTSEYLYNHRTTVSAAVASICATVTGFPLDSIKSRLQVNRYNSVLDCVKKTYAQEGTRGFYRGIAIPMLTITVVRTTSFTIYNKTKETFEKQNLFSQPIVSHKAISGFTGGAASGLMISIGSCAFELVKIRAQLESAIAEKQGRAIRNLSTWQGAMEIIRAHGVRGLYFGFNLHCLRDTIGTGLYFMGYDSMRLIAEQRLQNENLPSHSRQIVLPPALIPFVCGSTCGVASWFLIYPLDLVKSRIQRDALANTHARQSASTIFKSLVKQDGFTKLYSGLSISAFRSFCQHGIMWTILESVRSKIENYTGHSDCD</sequence>
<dbReference type="InterPro" id="IPR002067">
    <property type="entry name" value="MCP"/>
</dbReference>
<evidence type="ECO:0000256" key="8">
    <source>
        <dbReference type="ARBA" id="ARBA00023136"/>
    </source>
</evidence>
<evidence type="ECO:0000256" key="9">
    <source>
        <dbReference type="PROSITE-ProRule" id="PRU00282"/>
    </source>
</evidence>
<reference evidence="12" key="1">
    <citation type="journal article" date="2011" name="Proc. Natl. Acad. Sci. U.S.A.">
        <title>Obligate biotrophy features unraveled by the genomic analysis of rust fungi.</title>
        <authorList>
            <person name="Duplessis S."/>
            <person name="Cuomo C.A."/>
            <person name="Lin Y.-C."/>
            <person name="Aerts A."/>
            <person name="Tisserant E."/>
            <person name="Veneault-Fourrey C."/>
            <person name="Joly D.L."/>
            <person name="Hacquard S."/>
            <person name="Amselem J."/>
            <person name="Cantarel B.L."/>
            <person name="Chiu R."/>
            <person name="Coutinho P.M."/>
            <person name="Feau N."/>
            <person name="Field M."/>
            <person name="Frey P."/>
            <person name="Gelhaye E."/>
            <person name="Goldberg J."/>
            <person name="Grabherr M.G."/>
            <person name="Kodira C.D."/>
            <person name="Kohler A."/>
            <person name="Kuees U."/>
            <person name="Lindquist E.A."/>
            <person name="Lucas S.M."/>
            <person name="Mago R."/>
            <person name="Mauceli E."/>
            <person name="Morin E."/>
            <person name="Murat C."/>
            <person name="Pangilinan J.L."/>
            <person name="Park R."/>
            <person name="Pearson M."/>
            <person name="Quesneville H."/>
            <person name="Rouhier N."/>
            <person name="Sakthikumar S."/>
            <person name="Salamov A.A."/>
            <person name="Schmutz J."/>
            <person name="Selles B."/>
            <person name="Shapiro H."/>
            <person name="Tanguay P."/>
            <person name="Tuskan G.A."/>
            <person name="Henrissat B."/>
            <person name="Van de Peer Y."/>
            <person name="Rouze P."/>
            <person name="Ellis J.G."/>
            <person name="Dodds P.N."/>
            <person name="Schein J.E."/>
            <person name="Zhong S."/>
            <person name="Hamelin R.C."/>
            <person name="Grigoriev I.V."/>
            <person name="Szabo L.J."/>
            <person name="Martin F."/>
        </authorList>
    </citation>
    <scope>NUCLEOTIDE SEQUENCE [LARGE SCALE GENOMIC DNA]</scope>
    <source>
        <strain evidence="12">98AG31 / pathotype 3-4-7</strain>
    </source>
</reference>
<dbReference type="GO" id="GO:0031966">
    <property type="term" value="C:mitochondrial membrane"/>
    <property type="evidence" value="ECO:0007669"/>
    <property type="project" value="UniProtKB-SubCell"/>
</dbReference>
<dbReference type="OrthoDB" id="2382881at2759"/>
<keyword evidence="8 9" id="KW-0472">Membrane</keyword>
<evidence type="ECO:0000256" key="7">
    <source>
        <dbReference type="ARBA" id="ARBA00023128"/>
    </source>
</evidence>
<dbReference type="SUPFAM" id="SSF103506">
    <property type="entry name" value="Mitochondrial carrier"/>
    <property type="match status" value="1"/>
</dbReference>
<evidence type="ECO:0000313" key="12">
    <source>
        <dbReference type="Proteomes" id="UP000001072"/>
    </source>
</evidence>
<dbReference type="EMBL" id="GL883090">
    <property type="protein sequence ID" value="EGG12701.1"/>
    <property type="molecule type" value="Genomic_DNA"/>
</dbReference>